<dbReference type="GO" id="GO:0003887">
    <property type="term" value="F:DNA-directed DNA polymerase activity"/>
    <property type="evidence" value="ECO:0007669"/>
    <property type="project" value="UniProtKB-KW"/>
</dbReference>
<dbReference type="SUPFAM" id="SSF55797">
    <property type="entry name" value="PR-1-like"/>
    <property type="match status" value="1"/>
</dbReference>
<comment type="catalytic activity">
    <reaction evidence="7">
        <text>DNA(n) + a 2'-deoxyribonucleoside 5'-triphosphate = DNA(n+1) + diphosphate</text>
        <dbReference type="Rhea" id="RHEA:22508"/>
        <dbReference type="Rhea" id="RHEA-COMP:17339"/>
        <dbReference type="Rhea" id="RHEA-COMP:17340"/>
        <dbReference type="ChEBI" id="CHEBI:33019"/>
        <dbReference type="ChEBI" id="CHEBI:61560"/>
        <dbReference type="ChEBI" id="CHEBI:173112"/>
        <dbReference type="EC" id="2.7.7.7"/>
    </reaction>
    <physiologicalReaction direction="left-to-right" evidence="7">
        <dbReference type="Rhea" id="RHEA:22509"/>
    </physiologicalReaction>
</comment>
<dbReference type="Pfam" id="PF00188">
    <property type="entry name" value="CAP"/>
    <property type="match status" value="1"/>
</dbReference>
<organism evidence="9 10">
    <name type="scientific">Rotaria sordida</name>
    <dbReference type="NCBI Taxonomy" id="392033"/>
    <lineage>
        <taxon>Eukaryota</taxon>
        <taxon>Metazoa</taxon>
        <taxon>Spiralia</taxon>
        <taxon>Gnathifera</taxon>
        <taxon>Rotifera</taxon>
        <taxon>Eurotatoria</taxon>
        <taxon>Bdelloidea</taxon>
        <taxon>Philodinida</taxon>
        <taxon>Philodinidae</taxon>
        <taxon>Rotaria</taxon>
    </lineage>
</organism>
<comment type="caution">
    <text evidence="9">The sequence shown here is derived from an EMBL/GenBank/DDBJ whole genome shotgun (WGS) entry which is preliminary data.</text>
</comment>
<dbReference type="PROSITE" id="PS00092">
    <property type="entry name" value="N6_MTASE"/>
    <property type="match status" value="1"/>
</dbReference>
<dbReference type="InterPro" id="IPR014044">
    <property type="entry name" value="CAP_dom"/>
</dbReference>
<dbReference type="GO" id="GO:0003682">
    <property type="term" value="F:chromatin binding"/>
    <property type="evidence" value="ECO:0007669"/>
    <property type="project" value="TreeGrafter"/>
</dbReference>
<comment type="similarity">
    <text evidence="1">Belongs to the eukaryotic-type primase small subunit family.</text>
</comment>
<evidence type="ECO:0000256" key="2">
    <source>
        <dbReference type="ARBA" id="ARBA00012417"/>
    </source>
</evidence>
<dbReference type="GO" id="GO:0032259">
    <property type="term" value="P:methylation"/>
    <property type="evidence" value="ECO:0007669"/>
    <property type="project" value="InterPro"/>
</dbReference>
<dbReference type="Proteomes" id="UP000663874">
    <property type="component" value="Unassembled WGS sequence"/>
</dbReference>
<dbReference type="GO" id="GO:0005759">
    <property type="term" value="C:mitochondrial matrix"/>
    <property type="evidence" value="ECO:0007669"/>
    <property type="project" value="TreeGrafter"/>
</dbReference>
<evidence type="ECO:0000313" key="10">
    <source>
        <dbReference type="Proteomes" id="UP000663874"/>
    </source>
</evidence>
<protein>
    <recommendedName>
        <fullName evidence="4">DNA-directed primase/polymerase protein</fullName>
        <ecNumber evidence="6">2.7.7.102</ecNumber>
        <ecNumber evidence="2">2.7.7.7</ecNumber>
    </recommendedName>
</protein>
<sequence length="582" mass="68334">MVISNPPYPDGLSLRTFRQQALDKHNEYRKIHCSEELKLNNDLNDISQDYAEQLAEIDQVPPNHSGIRMENLYYQRGNYKLPGSDPVLYWYQEIEFYNWTNPDFSMAHHFAKLIWNGARELGVGVAYSKANITIYWAQEVLRPSVQENCLLFLDSWSEQTDFENILEAFDDNIQCDVLQIPPKTTADIQPCDNLTIVELSKLLHALESPKRTLYEILCQNNFCKLYFDVDIYIDKSLLLNIQESLSILQNLFHYIISNCTNQLTRNSTSIADHFLVLSASTELKHSYHLIYTNTIVRFESQQTIFQFIMMILYYCSYFILSHSCHQQFLQSINIHTENNFNNCLIHLQTILTRTDFYLNGFYQWIFDLHVYTKNQQFRLYKATKFGQDNPLLTTSDFPFNGQNEQHDMFMNNIINYDSNLNHALISYTINNTNLLIFSYNESKWSLTDRHKNHIMNLTTTNYFTSLTISNTSTCVTNRAKRTTTINTTEVSNKQDYLKNFISKLIAKTYHTNGYVLSCQQGTKNHSLLFYNIGGEFRFCERLQRHHKSNHTCIVIGTVTYKYQIKCKDPDCRNFKPPWKDIS</sequence>
<accession>A0A819Q4P4</accession>
<dbReference type="PANTHER" id="PTHR31399:SF0">
    <property type="entry name" value="DNA-DIRECTED PRIMASE_POLYMERASE PROTEIN"/>
    <property type="match status" value="1"/>
</dbReference>
<dbReference type="GO" id="GO:0009411">
    <property type="term" value="P:response to UV"/>
    <property type="evidence" value="ECO:0007669"/>
    <property type="project" value="TreeGrafter"/>
</dbReference>
<evidence type="ECO:0000256" key="5">
    <source>
        <dbReference type="ARBA" id="ARBA00044677"/>
    </source>
</evidence>
<dbReference type="GO" id="GO:0005634">
    <property type="term" value="C:nucleus"/>
    <property type="evidence" value="ECO:0007669"/>
    <property type="project" value="TreeGrafter"/>
</dbReference>
<dbReference type="GO" id="GO:0031297">
    <property type="term" value="P:replication fork processing"/>
    <property type="evidence" value="ECO:0007669"/>
    <property type="project" value="TreeGrafter"/>
</dbReference>
<reference evidence="9" key="1">
    <citation type="submission" date="2021-02" db="EMBL/GenBank/DDBJ databases">
        <authorList>
            <person name="Nowell W R."/>
        </authorList>
    </citation>
    <scope>NUCLEOTIDE SEQUENCE</scope>
</reference>
<dbReference type="InterPro" id="IPR034113">
    <property type="entry name" value="SCP_GAPR1-like"/>
</dbReference>
<keyword evidence="3" id="KW-0548">Nucleotidyltransferase</keyword>
<evidence type="ECO:0000256" key="3">
    <source>
        <dbReference type="ARBA" id="ARBA00022932"/>
    </source>
</evidence>
<dbReference type="EMBL" id="CAJOBE010006916">
    <property type="protein sequence ID" value="CAF4021019.1"/>
    <property type="molecule type" value="Genomic_DNA"/>
</dbReference>
<comment type="catalytic activity">
    <reaction evidence="5">
        <text>ssDNA + n NTP = ssDNA/pppN(pN)n-1 hybrid + (n-1) diphosphate.</text>
        <dbReference type="EC" id="2.7.7.102"/>
    </reaction>
</comment>
<dbReference type="CDD" id="cd05382">
    <property type="entry name" value="CAP_GAPR1-like"/>
    <property type="match status" value="1"/>
</dbReference>
<evidence type="ECO:0000256" key="7">
    <source>
        <dbReference type="ARBA" id="ARBA00047303"/>
    </source>
</evidence>
<dbReference type="PANTHER" id="PTHR31399">
    <property type="entry name" value="DNA-DIRECTED PRIMASE / POLYMERASE PROTEIN"/>
    <property type="match status" value="1"/>
</dbReference>
<evidence type="ECO:0000259" key="8">
    <source>
        <dbReference type="SMART" id="SM00198"/>
    </source>
</evidence>
<evidence type="ECO:0000313" key="9">
    <source>
        <dbReference type="EMBL" id="CAF4021019.1"/>
    </source>
</evidence>
<dbReference type="EC" id="2.7.7.7" evidence="2"/>
<dbReference type="InterPro" id="IPR002052">
    <property type="entry name" value="DNA_methylase_N6_adenine_CS"/>
</dbReference>
<proteinExistence type="inferred from homology"/>
<gene>
    <name evidence="9" type="ORF">FNK824_LOCUS27073</name>
</gene>
<dbReference type="SMART" id="SM00198">
    <property type="entry name" value="SCP"/>
    <property type="match status" value="1"/>
</dbReference>
<dbReference type="EC" id="2.7.7.102" evidence="6"/>
<evidence type="ECO:0000256" key="1">
    <source>
        <dbReference type="ARBA" id="ARBA00009762"/>
    </source>
</evidence>
<dbReference type="InterPro" id="IPR044917">
    <property type="entry name" value="PRIMPOL"/>
</dbReference>
<keyword evidence="3" id="KW-0808">Transferase</keyword>
<evidence type="ECO:0000256" key="6">
    <source>
        <dbReference type="ARBA" id="ARBA00044768"/>
    </source>
</evidence>
<dbReference type="Gene3D" id="3.40.33.10">
    <property type="entry name" value="CAP"/>
    <property type="match status" value="1"/>
</dbReference>
<dbReference type="GO" id="GO:0008168">
    <property type="term" value="F:methyltransferase activity"/>
    <property type="evidence" value="ECO:0007669"/>
    <property type="project" value="InterPro"/>
</dbReference>
<keyword evidence="3" id="KW-0239">DNA-directed DNA polymerase</keyword>
<dbReference type="InterPro" id="IPR035940">
    <property type="entry name" value="CAP_sf"/>
</dbReference>
<dbReference type="GO" id="GO:0042276">
    <property type="term" value="P:error-prone translesion synthesis"/>
    <property type="evidence" value="ECO:0007669"/>
    <property type="project" value="InterPro"/>
</dbReference>
<dbReference type="GO" id="GO:0003676">
    <property type="term" value="F:nucleic acid binding"/>
    <property type="evidence" value="ECO:0007669"/>
    <property type="project" value="InterPro"/>
</dbReference>
<name>A0A819Q4P4_9BILA</name>
<feature type="domain" description="SCP" evidence="8">
    <location>
        <begin position="16"/>
        <end position="143"/>
    </location>
</feature>
<dbReference type="AlphaFoldDB" id="A0A819Q4P4"/>
<evidence type="ECO:0000256" key="4">
    <source>
        <dbReference type="ARBA" id="ARBA00026139"/>
    </source>
</evidence>
<dbReference type="GO" id="GO:0006264">
    <property type="term" value="P:mitochondrial DNA replication"/>
    <property type="evidence" value="ECO:0007669"/>
    <property type="project" value="TreeGrafter"/>
</dbReference>